<comment type="caution">
    <text evidence="11">The sequence shown here is derived from an EMBL/GenBank/DDBJ whole genome shotgun (WGS) entry which is preliminary data.</text>
</comment>
<dbReference type="Gene3D" id="6.10.250.660">
    <property type="match status" value="1"/>
</dbReference>
<keyword evidence="12" id="KW-1185">Reference proteome</keyword>
<dbReference type="InterPro" id="IPR019933">
    <property type="entry name" value="DivIVA_domain"/>
</dbReference>
<evidence type="ECO:0000256" key="5">
    <source>
        <dbReference type="ARBA" id="ARBA00022618"/>
    </source>
</evidence>
<accession>A0ABW1X5E4</accession>
<evidence type="ECO:0000256" key="10">
    <source>
        <dbReference type="SAM" id="MobiDB-lite"/>
    </source>
</evidence>
<dbReference type="PANTHER" id="PTHR35794:SF2">
    <property type="entry name" value="CELL DIVISION PROTEIN DIVIVA"/>
    <property type="match status" value="1"/>
</dbReference>
<comment type="subcellular location">
    <subcellularLocation>
        <location evidence="1">Cytoplasm</location>
    </subcellularLocation>
</comment>
<keyword evidence="6 9" id="KW-0175">Coiled coil</keyword>
<feature type="region of interest" description="Disordered" evidence="10">
    <location>
        <begin position="263"/>
        <end position="285"/>
    </location>
</feature>
<proteinExistence type="inferred from homology"/>
<keyword evidence="5" id="KW-0132">Cell division</keyword>
<keyword evidence="7" id="KW-0131">Cell cycle</keyword>
<dbReference type="RefSeq" id="WP_343885669.1">
    <property type="nucleotide sequence ID" value="NZ_BAAAKI010000010.1"/>
</dbReference>
<dbReference type="EMBL" id="JBHSUA010000020">
    <property type="protein sequence ID" value="MFC6397377.1"/>
    <property type="molecule type" value="Genomic_DNA"/>
</dbReference>
<dbReference type="NCBIfam" id="TIGR03544">
    <property type="entry name" value="DivI1A_domain"/>
    <property type="match status" value="1"/>
</dbReference>
<gene>
    <name evidence="11" type="ORF">ACFP57_10355</name>
</gene>
<name>A0ABW1X5E4_9ACTN</name>
<dbReference type="Proteomes" id="UP001596266">
    <property type="component" value="Unassembled WGS sequence"/>
</dbReference>
<dbReference type="Gene3D" id="1.20.5.1700">
    <property type="match status" value="1"/>
</dbReference>
<evidence type="ECO:0000256" key="7">
    <source>
        <dbReference type="ARBA" id="ARBA00023306"/>
    </source>
</evidence>
<comment type="similarity">
    <text evidence="2">Belongs to the DivIVA family.</text>
</comment>
<evidence type="ECO:0000313" key="12">
    <source>
        <dbReference type="Proteomes" id="UP001596266"/>
    </source>
</evidence>
<keyword evidence="4" id="KW-0963">Cytoplasm</keyword>
<reference evidence="12" key="1">
    <citation type="journal article" date="2019" name="Int. J. Syst. Evol. Microbiol.">
        <title>The Global Catalogue of Microorganisms (GCM) 10K type strain sequencing project: providing services to taxonomists for standard genome sequencing and annotation.</title>
        <authorList>
            <consortium name="The Broad Institute Genomics Platform"/>
            <consortium name="The Broad Institute Genome Sequencing Center for Infectious Disease"/>
            <person name="Wu L."/>
            <person name="Ma J."/>
        </authorList>
    </citation>
    <scope>NUCLEOTIDE SEQUENCE [LARGE SCALE GENOMIC DNA]</scope>
    <source>
        <strain evidence="12">CGMCC 1.15277</strain>
    </source>
</reference>
<evidence type="ECO:0000256" key="2">
    <source>
        <dbReference type="ARBA" id="ARBA00009008"/>
    </source>
</evidence>
<sequence>MTLTLEDVKNVRFPIAKRQGEGYRATEVDDFVDAVDLTFVQMSEENERLRAQLDALGGDRETAGDPTNSSALADENARLQAEIEALRAQSSNAGPALNASDAVLNDSVSNDSVSNDSVDAGELQRLREENAGLRSELDAARKEVEQARAEVSQVRGELDAARQATPLTVVDGDGAGRVEKIVVTTSAQASPAVVRMVQLHTEQAETLVSEAEAEAQRKVAEADARAQQAVSEAERRAHELTVDAQTRAERIQSEARVNADQLANEAKAQADQLTSEAAANSERVHADAEARRSELFSALEAERDALVGKVDDLRTYEGSYRSTLTEHLRGQIAHLENSTFEPEGTPVLLGEERPAIASQTPRLDALLAEGNN</sequence>
<evidence type="ECO:0000313" key="11">
    <source>
        <dbReference type="EMBL" id="MFC6397377.1"/>
    </source>
</evidence>
<feature type="coiled-coil region" evidence="9">
    <location>
        <begin position="201"/>
        <end position="232"/>
    </location>
</feature>
<protein>
    <recommendedName>
        <fullName evidence="3">Cell wall synthesis protein Wag31</fullName>
    </recommendedName>
    <alternativeName>
        <fullName evidence="8">Antigen 84</fullName>
    </alternativeName>
</protein>
<evidence type="ECO:0000256" key="4">
    <source>
        <dbReference type="ARBA" id="ARBA00022490"/>
    </source>
</evidence>
<evidence type="ECO:0000256" key="6">
    <source>
        <dbReference type="ARBA" id="ARBA00023054"/>
    </source>
</evidence>
<evidence type="ECO:0000256" key="9">
    <source>
        <dbReference type="SAM" id="Coils"/>
    </source>
</evidence>
<evidence type="ECO:0000256" key="1">
    <source>
        <dbReference type="ARBA" id="ARBA00004496"/>
    </source>
</evidence>
<dbReference type="PANTHER" id="PTHR35794">
    <property type="entry name" value="CELL DIVISION PROTEIN DIVIVA"/>
    <property type="match status" value="1"/>
</dbReference>
<evidence type="ECO:0000256" key="3">
    <source>
        <dbReference type="ARBA" id="ARBA00018787"/>
    </source>
</evidence>
<organism evidence="11 12">
    <name type="scientific">Luteococcus sanguinis</name>
    <dbReference type="NCBI Taxonomy" id="174038"/>
    <lineage>
        <taxon>Bacteria</taxon>
        <taxon>Bacillati</taxon>
        <taxon>Actinomycetota</taxon>
        <taxon>Actinomycetes</taxon>
        <taxon>Propionibacteriales</taxon>
        <taxon>Propionibacteriaceae</taxon>
        <taxon>Luteococcus</taxon>
    </lineage>
</organism>
<evidence type="ECO:0000256" key="8">
    <source>
        <dbReference type="ARBA" id="ARBA00031737"/>
    </source>
</evidence>
<feature type="coiled-coil region" evidence="9">
    <location>
        <begin position="123"/>
        <end position="164"/>
    </location>
</feature>
<dbReference type="InterPro" id="IPR007793">
    <property type="entry name" value="DivIVA_fam"/>
</dbReference>